<evidence type="ECO:0000256" key="1">
    <source>
        <dbReference type="SAM" id="Phobius"/>
    </source>
</evidence>
<accession>X1QTZ4</accession>
<protein>
    <submittedName>
        <fullName evidence="2">Uncharacterized protein</fullName>
    </submittedName>
</protein>
<dbReference type="EMBL" id="BARW01001025">
    <property type="protein sequence ID" value="GAI71733.1"/>
    <property type="molecule type" value="Genomic_DNA"/>
</dbReference>
<keyword evidence="1" id="KW-1133">Transmembrane helix</keyword>
<feature type="transmembrane region" description="Helical" evidence="1">
    <location>
        <begin position="87"/>
        <end position="109"/>
    </location>
</feature>
<evidence type="ECO:0000313" key="2">
    <source>
        <dbReference type="EMBL" id="GAI71733.1"/>
    </source>
</evidence>
<name>X1QTZ4_9ZZZZ</name>
<gene>
    <name evidence="2" type="ORF">S12H4_03586</name>
</gene>
<dbReference type="AlphaFoldDB" id="X1QTZ4"/>
<reference evidence="2" key="1">
    <citation type="journal article" date="2014" name="Front. Microbiol.">
        <title>High frequency of phylogenetically diverse reductive dehalogenase-homologous genes in deep subseafloor sedimentary metagenomes.</title>
        <authorList>
            <person name="Kawai M."/>
            <person name="Futagami T."/>
            <person name="Toyoda A."/>
            <person name="Takaki Y."/>
            <person name="Nishi S."/>
            <person name="Hori S."/>
            <person name="Arai W."/>
            <person name="Tsubouchi T."/>
            <person name="Morono Y."/>
            <person name="Uchiyama I."/>
            <person name="Ito T."/>
            <person name="Fujiyama A."/>
            <person name="Inagaki F."/>
            <person name="Takami H."/>
        </authorList>
    </citation>
    <scope>NUCLEOTIDE SEQUENCE</scope>
    <source>
        <strain evidence="2">Expedition CK06-06</strain>
    </source>
</reference>
<comment type="caution">
    <text evidence="2">The sequence shown here is derived from an EMBL/GenBank/DDBJ whole genome shotgun (WGS) entry which is preliminary data.</text>
</comment>
<keyword evidence="1" id="KW-0472">Membrane</keyword>
<organism evidence="2">
    <name type="scientific">marine sediment metagenome</name>
    <dbReference type="NCBI Taxonomy" id="412755"/>
    <lineage>
        <taxon>unclassified sequences</taxon>
        <taxon>metagenomes</taxon>
        <taxon>ecological metagenomes</taxon>
    </lineage>
</organism>
<feature type="transmembrane region" description="Helical" evidence="1">
    <location>
        <begin position="45"/>
        <end position="66"/>
    </location>
</feature>
<sequence>MFIRVGGIPSLGTTNFDVIYTQISDFLYIIADFLVEILNTVFEHIPVILAFMFLYIILTFFLYIKLMYVKAKGYKERTEKLAQSLDMYLLPIKFGWNIGIKILGIIPFVSMSSKNVEGVKD</sequence>
<proteinExistence type="predicted"/>
<keyword evidence="1" id="KW-0812">Transmembrane</keyword>